<keyword evidence="2" id="KW-1185">Reference proteome</keyword>
<evidence type="ECO:0000313" key="1">
    <source>
        <dbReference type="EMBL" id="QJE73061.1"/>
    </source>
</evidence>
<dbReference type="Pfam" id="PF07372">
    <property type="entry name" value="DUF1491"/>
    <property type="match status" value="1"/>
</dbReference>
<organism evidence="1 2">
    <name type="scientific">Aerophototrophica crusticola</name>
    <dbReference type="NCBI Taxonomy" id="1709002"/>
    <lineage>
        <taxon>Bacteria</taxon>
        <taxon>Pseudomonadati</taxon>
        <taxon>Pseudomonadota</taxon>
        <taxon>Alphaproteobacteria</taxon>
        <taxon>Rhodospirillales</taxon>
        <taxon>Rhodospirillaceae</taxon>
        <taxon>Aerophototrophica</taxon>
    </lineage>
</organism>
<protein>
    <submittedName>
        <fullName evidence="1">DUF1491 family protein</fullName>
    </submittedName>
</protein>
<dbReference type="Gene3D" id="3.40.1530.20">
    <property type="entry name" value="Protein of unknown function (DUF1491)"/>
    <property type="match status" value="1"/>
</dbReference>
<reference evidence="1" key="1">
    <citation type="submission" date="2020-04" db="EMBL/GenBank/DDBJ databases">
        <title>A desert anoxygenic phototrophic bacterium fixes CO2 using RubisCO under aerobic conditions.</title>
        <authorList>
            <person name="Tang K."/>
        </authorList>
    </citation>
    <scope>NUCLEOTIDE SEQUENCE [LARGE SCALE GENOMIC DNA]</scope>
    <source>
        <strain evidence="1">MIMtkB3</strain>
    </source>
</reference>
<dbReference type="InterPro" id="IPR009964">
    <property type="entry name" value="DUF1491"/>
</dbReference>
<name>A0A858R6M9_9PROT</name>
<dbReference type="KEGG" id="acru:HHL28_08150"/>
<sequence length="111" mass="12590">MEERLPTHLYVQAHVWRCSAASIPVYVLRKGEWESGLVLLKVAIPFQGVKVFTQSRDLDGKLGWLPGLGGNMVSEQEANDYVDRQVKRDPDLWVVEVESRDGSHPFEGKQI</sequence>
<dbReference type="EMBL" id="CP051775">
    <property type="protein sequence ID" value="QJE73061.1"/>
    <property type="molecule type" value="Genomic_DNA"/>
</dbReference>
<accession>A0A858R6M9</accession>
<evidence type="ECO:0000313" key="2">
    <source>
        <dbReference type="Proteomes" id="UP000501891"/>
    </source>
</evidence>
<dbReference type="Proteomes" id="UP000501891">
    <property type="component" value="Chromosome"/>
</dbReference>
<gene>
    <name evidence="1" type="ORF">HHL28_08150</name>
</gene>
<dbReference type="AlphaFoldDB" id="A0A858R6M9"/>
<proteinExistence type="predicted"/>